<dbReference type="GO" id="GO:0052381">
    <property type="term" value="F:tRNA dimethylallyltransferase activity"/>
    <property type="evidence" value="ECO:0007669"/>
    <property type="project" value="UniProtKB-UniRule"/>
</dbReference>
<keyword evidence="6 10" id="KW-0547">Nucleotide-binding</keyword>
<feature type="site" description="Interaction with substrate tRNA" evidence="10">
    <location>
        <position position="153"/>
    </location>
</feature>
<dbReference type="SUPFAM" id="SSF52540">
    <property type="entry name" value="P-loop containing nucleoside triphosphate hydrolases"/>
    <property type="match status" value="2"/>
</dbReference>
<evidence type="ECO:0000256" key="1">
    <source>
        <dbReference type="ARBA" id="ARBA00001946"/>
    </source>
</evidence>
<gene>
    <name evidence="10" type="primary">miaA</name>
    <name evidence="12" type="ORF">SAMN05660653_01915</name>
</gene>
<evidence type="ECO:0000259" key="11">
    <source>
        <dbReference type="PROSITE" id="PS50052"/>
    </source>
</evidence>
<feature type="domain" description="Guanylate kinase-like" evidence="11">
    <location>
        <begin position="33"/>
        <end position="245"/>
    </location>
</feature>
<dbReference type="Proteomes" id="UP000198771">
    <property type="component" value="Unassembled WGS sequence"/>
</dbReference>
<feature type="region of interest" description="Interaction with substrate tRNA" evidence="10">
    <location>
        <begin position="189"/>
        <end position="193"/>
    </location>
</feature>
<dbReference type="EMBL" id="FMXO01000010">
    <property type="protein sequence ID" value="SDB40104.1"/>
    <property type="molecule type" value="Genomic_DNA"/>
</dbReference>
<evidence type="ECO:0000256" key="6">
    <source>
        <dbReference type="ARBA" id="ARBA00022741"/>
    </source>
</evidence>
<dbReference type="NCBIfam" id="TIGR00174">
    <property type="entry name" value="miaA"/>
    <property type="match status" value="1"/>
</dbReference>
<evidence type="ECO:0000313" key="13">
    <source>
        <dbReference type="Proteomes" id="UP000198771"/>
    </source>
</evidence>
<evidence type="ECO:0000256" key="5">
    <source>
        <dbReference type="ARBA" id="ARBA00022694"/>
    </source>
</evidence>
<feature type="site" description="Interaction with substrate tRNA" evidence="10">
    <location>
        <position position="131"/>
    </location>
</feature>
<evidence type="ECO:0000256" key="9">
    <source>
        <dbReference type="ARBA" id="ARBA00049563"/>
    </source>
</evidence>
<comment type="similarity">
    <text evidence="3 10">Belongs to the IPP transferase family.</text>
</comment>
<organism evidence="12 13">
    <name type="scientific">Desulfonatronum thiosulfatophilum</name>
    <dbReference type="NCBI Taxonomy" id="617002"/>
    <lineage>
        <taxon>Bacteria</taxon>
        <taxon>Pseudomonadati</taxon>
        <taxon>Thermodesulfobacteriota</taxon>
        <taxon>Desulfovibrionia</taxon>
        <taxon>Desulfovibrionales</taxon>
        <taxon>Desulfonatronaceae</taxon>
        <taxon>Desulfonatronum</taxon>
    </lineage>
</organism>
<feature type="binding site" evidence="10">
    <location>
        <begin position="40"/>
        <end position="47"/>
    </location>
    <ligand>
        <name>ATP</name>
        <dbReference type="ChEBI" id="CHEBI:30616"/>
    </ligand>
</feature>
<comment type="subunit">
    <text evidence="10">Monomer.</text>
</comment>
<sequence length="336" mass="37790">MWFCSVCSKSMEPGKTDESVPSLQPGSAEREASRIICLVGATGTGKTAAALTLARHYPVTVINADSRQVYKDVPIITAQPDSGEQSQCPHRLYGFLEMRETISAGRFMDEARRELAACREQGRLGVLVGGTGLYLRALGGGLADIPEVPGEIREEVLRRCAAQGSEILHARLMEVDPEYAVKIHPRDRQRVCRALEVHQASGRPLSWWHAHRRSTQGLDLFIVGLRLDRRELHDRLAQRIGQMLELGAVREIEQAWRICPDREAPGFSGIGCRELLDYCSGATTLDQARDLWLFRTRAYAKRQETWFNNISEVQWVRAGDEQELLRCIARQKLNLS</sequence>
<dbReference type="InterPro" id="IPR027417">
    <property type="entry name" value="P-loop_NTPase"/>
</dbReference>
<dbReference type="PANTHER" id="PTHR11088">
    <property type="entry name" value="TRNA DIMETHYLALLYLTRANSFERASE"/>
    <property type="match status" value="1"/>
</dbReference>
<comment type="cofactor">
    <cofactor evidence="1 10">
        <name>Mg(2+)</name>
        <dbReference type="ChEBI" id="CHEBI:18420"/>
    </cofactor>
</comment>
<dbReference type="PROSITE" id="PS50052">
    <property type="entry name" value="GUANYLATE_KINASE_2"/>
    <property type="match status" value="1"/>
</dbReference>
<dbReference type="STRING" id="617002.SAMN05660653_01915"/>
<comment type="catalytic activity">
    <reaction evidence="9 10">
        <text>adenosine(37) in tRNA + dimethylallyl diphosphate = N(6)-dimethylallyladenosine(37) in tRNA + diphosphate</text>
        <dbReference type="Rhea" id="RHEA:26482"/>
        <dbReference type="Rhea" id="RHEA-COMP:10162"/>
        <dbReference type="Rhea" id="RHEA-COMP:10375"/>
        <dbReference type="ChEBI" id="CHEBI:33019"/>
        <dbReference type="ChEBI" id="CHEBI:57623"/>
        <dbReference type="ChEBI" id="CHEBI:74411"/>
        <dbReference type="ChEBI" id="CHEBI:74415"/>
        <dbReference type="EC" id="2.5.1.75"/>
    </reaction>
</comment>
<proteinExistence type="inferred from homology"/>
<reference evidence="12 13" key="1">
    <citation type="submission" date="2016-10" db="EMBL/GenBank/DDBJ databases">
        <authorList>
            <person name="de Groot N.N."/>
        </authorList>
    </citation>
    <scope>NUCLEOTIDE SEQUENCE [LARGE SCALE GENOMIC DNA]</scope>
    <source>
        <strain evidence="12 13">ASO4-2</strain>
    </source>
</reference>
<keyword evidence="13" id="KW-1185">Reference proteome</keyword>
<dbReference type="GO" id="GO:0006400">
    <property type="term" value="P:tRNA modification"/>
    <property type="evidence" value="ECO:0007669"/>
    <property type="project" value="TreeGrafter"/>
</dbReference>
<evidence type="ECO:0000256" key="2">
    <source>
        <dbReference type="ARBA" id="ARBA00003213"/>
    </source>
</evidence>
<evidence type="ECO:0000256" key="8">
    <source>
        <dbReference type="ARBA" id="ARBA00022842"/>
    </source>
</evidence>
<dbReference type="EC" id="2.5.1.75" evidence="10"/>
<keyword evidence="8 10" id="KW-0460">Magnesium</keyword>
<protein>
    <recommendedName>
        <fullName evidence="10">tRNA dimethylallyltransferase</fullName>
        <ecNumber evidence="10">2.5.1.75</ecNumber>
    </recommendedName>
    <alternativeName>
        <fullName evidence="10">Dimethylallyl diphosphate:tRNA dimethylallyltransferase</fullName>
        <shortName evidence="10">DMAPP:tRNA dimethylallyltransferase</shortName>
        <shortName evidence="10">DMATase</shortName>
    </alternativeName>
    <alternativeName>
        <fullName evidence="10">Isopentenyl-diphosphate:tRNA isopentenyltransferase</fullName>
        <shortName evidence="10">IPP transferase</shortName>
        <shortName evidence="10">IPPT</shortName>
        <shortName evidence="10">IPTase</shortName>
    </alternativeName>
</protein>
<dbReference type="HAMAP" id="MF_00185">
    <property type="entry name" value="IPP_trans"/>
    <property type="match status" value="1"/>
</dbReference>
<dbReference type="Gene3D" id="1.10.20.140">
    <property type="match status" value="1"/>
</dbReference>
<feature type="binding site" evidence="10">
    <location>
        <begin position="42"/>
        <end position="47"/>
    </location>
    <ligand>
        <name>substrate</name>
    </ligand>
</feature>
<comment type="function">
    <text evidence="2 10">Catalyzes the transfer of a dimethylallyl group onto the adenine at position 37 in tRNAs that read codons beginning with uridine, leading to the formation of N6-(dimethylallyl)adenosine (i(6)A).</text>
</comment>
<dbReference type="GO" id="GO:0005524">
    <property type="term" value="F:ATP binding"/>
    <property type="evidence" value="ECO:0007669"/>
    <property type="project" value="UniProtKB-UniRule"/>
</dbReference>
<accession>A0A1G6D4J7</accession>
<comment type="caution">
    <text evidence="10">Lacks conserved residue(s) required for the propagation of feature annotation.</text>
</comment>
<dbReference type="InterPro" id="IPR008144">
    <property type="entry name" value="Guanylate_kin-like_dom"/>
</dbReference>
<evidence type="ECO:0000256" key="7">
    <source>
        <dbReference type="ARBA" id="ARBA00022840"/>
    </source>
</evidence>
<evidence type="ECO:0000256" key="10">
    <source>
        <dbReference type="HAMAP-Rule" id="MF_00185"/>
    </source>
</evidence>
<keyword evidence="7 10" id="KW-0067">ATP-binding</keyword>
<keyword evidence="5 10" id="KW-0819">tRNA processing</keyword>
<dbReference type="PANTHER" id="PTHR11088:SF60">
    <property type="entry name" value="TRNA DIMETHYLALLYLTRANSFERASE"/>
    <property type="match status" value="1"/>
</dbReference>
<dbReference type="Gene3D" id="3.40.50.300">
    <property type="entry name" value="P-loop containing nucleotide triphosphate hydrolases"/>
    <property type="match status" value="1"/>
</dbReference>
<dbReference type="InterPro" id="IPR018022">
    <property type="entry name" value="IPT"/>
</dbReference>
<name>A0A1G6D4J7_9BACT</name>
<feature type="region of interest" description="Interaction with substrate tRNA" evidence="10">
    <location>
        <begin position="65"/>
        <end position="68"/>
    </location>
</feature>
<evidence type="ECO:0000313" key="12">
    <source>
        <dbReference type="EMBL" id="SDB40104.1"/>
    </source>
</evidence>
<evidence type="ECO:0000256" key="3">
    <source>
        <dbReference type="ARBA" id="ARBA00005842"/>
    </source>
</evidence>
<keyword evidence="4 10" id="KW-0808">Transferase</keyword>
<evidence type="ECO:0000256" key="4">
    <source>
        <dbReference type="ARBA" id="ARBA00022679"/>
    </source>
</evidence>
<dbReference type="Pfam" id="PF01715">
    <property type="entry name" value="IPPT"/>
    <property type="match status" value="1"/>
</dbReference>
<dbReference type="InterPro" id="IPR039657">
    <property type="entry name" value="Dimethylallyltransferase"/>
</dbReference>
<dbReference type="AlphaFoldDB" id="A0A1G6D4J7"/>